<keyword evidence="7" id="KW-1185">Reference proteome</keyword>
<proteinExistence type="inferred from homology"/>
<keyword evidence="2 4" id="KW-0378">Hydrolase</keyword>
<gene>
    <name evidence="5" type="ORF">Ptr86124_008811</name>
    <name evidence="4" type="ORF">PtrM4_128720</name>
</gene>
<reference evidence="5" key="2">
    <citation type="submission" date="2021-05" db="EMBL/GenBank/DDBJ databases">
        <authorList>
            <person name="Moolhuijzen P.M."/>
            <person name="Moffat C.S."/>
        </authorList>
    </citation>
    <scope>NUCLEOTIDE SEQUENCE</scope>
    <source>
        <strain evidence="5">86-124</strain>
    </source>
</reference>
<dbReference type="PANTHER" id="PTHR48081">
    <property type="entry name" value="AB HYDROLASE SUPERFAMILY PROTEIN C4A8.06C"/>
    <property type="match status" value="1"/>
</dbReference>
<comment type="similarity">
    <text evidence="1">Belongs to the 'GDXG' lipolytic enzyme family.</text>
</comment>
<dbReference type="GO" id="GO:0016787">
    <property type="term" value="F:hydrolase activity"/>
    <property type="evidence" value="ECO:0007669"/>
    <property type="project" value="UniProtKB-KW"/>
</dbReference>
<comment type="caution">
    <text evidence="4">The sequence shown here is derived from an EMBL/GenBank/DDBJ whole genome shotgun (WGS) entry which is preliminary data.</text>
</comment>
<dbReference type="InterPro" id="IPR013094">
    <property type="entry name" value="AB_hydrolase_3"/>
</dbReference>
<evidence type="ECO:0000256" key="2">
    <source>
        <dbReference type="ARBA" id="ARBA00022801"/>
    </source>
</evidence>
<dbReference type="Pfam" id="PF07859">
    <property type="entry name" value="Abhydrolase_3"/>
    <property type="match status" value="1"/>
</dbReference>
<evidence type="ECO:0000256" key="1">
    <source>
        <dbReference type="ARBA" id="ARBA00010515"/>
    </source>
</evidence>
<dbReference type="InterPro" id="IPR002168">
    <property type="entry name" value="Lipase_GDXG_HIS_AS"/>
</dbReference>
<name>A0A2W1FCX1_9PLEO</name>
<dbReference type="InterPro" id="IPR029058">
    <property type="entry name" value="AB_hydrolase_fold"/>
</dbReference>
<reference evidence="5" key="3">
    <citation type="journal article" date="2022" name="bioRxiv">
        <title>A global pangenome for the wheat fungal pathogen Pyrenophora tritici-repentis and prediction of effector protein structural homology.</title>
        <authorList>
            <person name="Moolhuijzen P."/>
            <person name="See P.T."/>
            <person name="Shi G."/>
            <person name="Powell H.R."/>
            <person name="Cockram J."/>
            <person name="Jorgensen L.N."/>
            <person name="Benslimane H."/>
            <person name="Strelkov S.E."/>
            <person name="Turner J."/>
            <person name="Liu Z."/>
            <person name="Moffat C.S."/>
        </authorList>
    </citation>
    <scope>NUCLEOTIDE SEQUENCE</scope>
    <source>
        <strain evidence="5">86-124</strain>
    </source>
</reference>
<protein>
    <submittedName>
        <fullName evidence="4 5">Alpha-beta hydrolase fold-3 domain containing protein</fullName>
    </submittedName>
</protein>
<dbReference type="PROSITE" id="PS01173">
    <property type="entry name" value="LIPASE_GDXG_HIS"/>
    <property type="match status" value="1"/>
</dbReference>
<evidence type="ECO:0000313" key="4">
    <source>
        <dbReference type="EMBL" id="KAF7568259.1"/>
    </source>
</evidence>
<evidence type="ECO:0000313" key="5">
    <source>
        <dbReference type="EMBL" id="KAI1511971.1"/>
    </source>
</evidence>
<dbReference type="EMBL" id="NQIK02000007">
    <property type="protein sequence ID" value="KAF7568259.1"/>
    <property type="molecule type" value="Genomic_DNA"/>
</dbReference>
<dbReference type="Gene3D" id="3.40.50.1820">
    <property type="entry name" value="alpha/beta hydrolase"/>
    <property type="match status" value="1"/>
</dbReference>
<dbReference type="AlphaFoldDB" id="A0A2W1FCX1"/>
<dbReference type="EMBL" id="NRDI02000012">
    <property type="protein sequence ID" value="KAI1511971.1"/>
    <property type="molecule type" value="Genomic_DNA"/>
</dbReference>
<feature type="domain" description="Alpha/beta hydrolase fold-3" evidence="3">
    <location>
        <begin position="79"/>
        <end position="289"/>
    </location>
</feature>
<dbReference type="Proteomes" id="UP000249757">
    <property type="component" value="Unassembled WGS sequence"/>
</dbReference>
<dbReference type="Proteomes" id="UP000245464">
    <property type="component" value="Chromosome 7"/>
</dbReference>
<reference evidence="4 6" key="1">
    <citation type="journal article" date="2018" name="BMC Genomics">
        <title>Comparative genomics of the wheat fungal pathogen Pyrenophora tritici-repentis reveals chromosomal variations and genome plasticity.</title>
        <authorList>
            <person name="Moolhuijzen P."/>
            <person name="See P.T."/>
            <person name="Hane J.K."/>
            <person name="Shi G."/>
            <person name="Liu Z."/>
            <person name="Oliver R.P."/>
            <person name="Moffat C.S."/>
        </authorList>
    </citation>
    <scope>NUCLEOTIDE SEQUENCE [LARGE SCALE GENOMIC DNA]</scope>
    <source>
        <strain evidence="4">M4</strain>
    </source>
</reference>
<organism evidence="4 6">
    <name type="scientific">Pyrenophora tritici-repentis</name>
    <dbReference type="NCBI Taxonomy" id="45151"/>
    <lineage>
        <taxon>Eukaryota</taxon>
        <taxon>Fungi</taxon>
        <taxon>Dikarya</taxon>
        <taxon>Ascomycota</taxon>
        <taxon>Pezizomycotina</taxon>
        <taxon>Dothideomycetes</taxon>
        <taxon>Pleosporomycetidae</taxon>
        <taxon>Pleosporales</taxon>
        <taxon>Pleosporineae</taxon>
        <taxon>Pleosporaceae</taxon>
        <taxon>Pyrenophora</taxon>
    </lineage>
</organism>
<evidence type="ECO:0000259" key="3">
    <source>
        <dbReference type="Pfam" id="PF07859"/>
    </source>
</evidence>
<accession>A0A2W1FCX1</accession>
<dbReference type="OrthoDB" id="433474at2759"/>
<dbReference type="InterPro" id="IPR050300">
    <property type="entry name" value="GDXG_lipolytic_enzyme"/>
</dbReference>
<dbReference type="PANTHER" id="PTHR48081:SF8">
    <property type="entry name" value="ALPHA_BETA HYDROLASE FOLD-3 DOMAIN-CONTAINING PROTEIN-RELATED"/>
    <property type="match status" value="1"/>
</dbReference>
<evidence type="ECO:0000313" key="6">
    <source>
        <dbReference type="Proteomes" id="UP000245464"/>
    </source>
</evidence>
<evidence type="ECO:0000313" key="7">
    <source>
        <dbReference type="Proteomes" id="UP000249757"/>
    </source>
</evidence>
<sequence>MSTPAPYLDPLNQAFADQLANQPPLQDLSVEQVRKLLDDLQKHTPNPNVTRTSFTVPFENGVKTYVFRPKGAKGILPVIFFFHGGGWTSGNVNTHDSTCRDLALQTGCAVVFPEYTLAPEARYPTQQEECYAVVKWVHKHGESKLLSQSVFSIVGDSAGGQLTGAVSILCSTRKPYIPIRYQVMISPVTDTITSDRDTKSEFDFFNGPFLTVPFMRKSVEDYIPNADDRVNELATLRNISVAHAKKQPPTLIINSAADPLRDDGILYGEILQRAGVDCTIITGHGQLHDSLIFEALRGSATPKAMVRLMATQIKNASENVGVEVTEIETEEEPSRKRRRRH</sequence>
<dbReference type="SUPFAM" id="SSF53474">
    <property type="entry name" value="alpha/beta-Hydrolases"/>
    <property type="match status" value="1"/>
</dbReference>
<reference evidence="7" key="4">
    <citation type="journal article" date="2022" name="Microb. Genom.">
        <title>A global pangenome for the wheat fungal pathogen Pyrenophora tritici-repentis and prediction of effector protein structural homology.</title>
        <authorList>
            <person name="Moolhuijzen P.M."/>
            <person name="See P.T."/>
            <person name="Shi G."/>
            <person name="Powell H.R."/>
            <person name="Cockram J."/>
            <person name="Jorgensen L.N."/>
            <person name="Benslimane H."/>
            <person name="Strelkov S.E."/>
            <person name="Turner J."/>
            <person name="Liu Z."/>
            <person name="Moffat C.S."/>
        </authorList>
    </citation>
    <scope>NUCLEOTIDE SEQUENCE [LARGE SCALE GENOMIC DNA]</scope>
</reference>